<accession>A0ABU5T0A8</accession>
<dbReference type="Gene3D" id="3.40.50.970">
    <property type="match status" value="1"/>
</dbReference>
<sequence length="237" mass="23331">MAGPPSSLANVQAALTLLRALRRGGLTHAVLCPGSRSAPLAVAAALLEPGGLRLHTAIDERSAAFFALGLGRGSGQPATVITTSGTAVANLLPAAVEADFGCLPLLLLTADRPARLKGCGANQSVNQEAFLACSCRWLGSGAPEGLAAMAPKELEALASAALAAAQGDGAGRGAGAVHLNLPFAEPLHAGGGELVQLAATLSSQPPEAGVVAPPGNPPAPGRFCPGDAATLDPDRPG</sequence>
<dbReference type="Proteomes" id="UP001302329">
    <property type="component" value="Unassembled WGS sequence"/>
</dbReference>
<dbReference type="PANTHER" id="PTHR42916">
    <property type="entry name" value="2-SUCCINYL-5-ENOLPYRUVYL-6-HYDROXY-3-CYCLOHEXENE-1-CARBOXYLATE SYNTHASE"/>
    <property type="match status" value="1"/>
</dbReference>
<evidence type="ECO:0000259" key="2">
    <source>
        <dbReference type="Pfam" id="PF02776"/>
    </source>
</evidence>
<evidence type="ECO:0000313" key="3">
    <source>
        <dbReference type="EMBL" id="MEA5444193.1"/>
    </source>
</evidence>
<reference evidence="3 4" key="1">
    <citation type="submission" date="2023-12" db="EMBL/GenBank/DDBJ databases">
        <title>Baltic Sea Cyanobacteria.</title>
        <authorList>
            <person name="Delbaje E."/>
            <person name="Fewer D.P."/>
            <person name="Shishido T.K."/>
        </authorList>
    </citation>
    <scope>NUCLEOTIDE SEQUENCE [LARGE SCALE GENOMIC DNA]</scope>
    <source>
        <strain evidence="3 4">UHCC 0281</strain>
    </source>
</reference>
<dbReference type="InterPro" id="IPR029061">
    <property type="entry name" value="THDP-binding"/>
</dbReference>
<evidence type="ECO:0000313" key="4">
    <source>
        <dbReference type="Proteomes" id="UP001302329"/>
    </source>
</evidence>
<gene>
    <name evidence="3" type="ORF">VB739_16680</name>
</gene>
<dbReference type="SUPFAM" id="SSF52518">
    <property type="entry name" value="Thiamin diphosphate-binding fold (THDP-binding)"/>
    <property type="match status" value="1"/>
</dbReference>
<organism evidence="3 4">
    <name type="scientific">Cyanobium gracile UHCC 0281</name>
    <dbReference type="NCBI Taxonomy" id="3110309"/>
    <lineage>
        <taxon>Bacteria</taxon>
        <taxon>Bacillati</taxon>
        <taxon>Cyanobacteriota</taxon>
        <taxon>Cyanophyceae</taxon>
        <taxon>Synechococcales</taxon>
        <taxon>Prochlorococcaceae</taxon>
        <taxon>Cyanobium</taxon>
    </lineage>
</organism>
<keyword evidence="4" id="KW-1185">Reference proteome</keyword>
<dbReference type="Pfam" id="PF02776">
    <property type="entry name" value="TPP_enzyme_N"/>
    <property type="match status" value="1"/>
</dbReference>
<feature type="region of interest" description="Disordered" evidence="1">
    <location>
        <begin position="203"/>
        <end position="237"/>
    </location>
</feature>
<proteinExistence type="predicted"/>
<name>A0ABU5T0A8_9CYAN</name>
<comment type="caution">
    <text evidence="3">The sequence shown here is derived from an EMBL/GenBank/DDBJ whole genome shotgun (WGS) entry which is preliminary data.</text>
</comment>
<feature type="domain" description="Thiamine pyrophosphate enzyme N-terminal TPP-binding" evidence="2">
    <location>
        <begin position="16"/>
        <end position="128"/>
    </location>
</feature>
<dbReference type="InterPro" id="IPR012001">
    <property type="entry name" value="Thiamin_PyroP_enz_TPP-bd_dom"/>
</dbReference>
<protein>
    <submittedName>
        <fullName evidence="3">Thiamine pyrophosphate-binding protein</fullName>
    </submittedName>
</protein>
<dbReference type="EMBL" id="JAYGHY010000121">
    <property type="protein sequence ID" value="MEA5444193.1"/>
    <property type="molecule type" value="Genomic_DNA"/>
</dbReference>
<evidence type="ECO:0000256" key="1">
    <source>
        <dbReference type="SAM" id="MobiDB-lite"/>
    </source>
</evidence>
<dbReference type="PANTHER" id="PTHR42916:SF1">
    <property type="entry name" value="PROTEIN PHYLLO, CHLOROPLASTIC"/>
    <property type="match status" value="1"/>
</dbReference>
<feature type="non-terminal residue" evidence="3">
    <location>
        <position position="237"/>
    </location>
</feature>